<sequence length="44" mass="4877">MDRPRFVIEAAEAASLAQKSGLTIHQLLPYLSQIRQNSCPTAHL</sequence>
<comment type="caution">
    <text evidence="1">The sequence shown here is derived from an EMBL/GenBank/DDBJ whole genome shotgun (WGS) entry which is preliminary data.</text>
</comment>
<gene>
    <name evidence="1" type="ORF">Pint_13373</name>
</gene>
<accession>A0ACC0Y660</accession>
<keyword evidence="2" id="KW-1185">Reference proteome</keyword>
<dbReference type="EMBL" id="CM047743">
    <property type="protein sequence ID" value="KAJ0029877.1"/>
    <property type="molecule type" value="Genomic_DNA"/>
</dbReference>
<organism evidence="1 2">
    <name type="scientific">Pistacia integerrima</name>
    <dbReference type="NCBI Taxonomy" id="434235"/>
    <lineage>
        <taxon>Eukaryota</taxon>
        <taxon>Viridiplantae</taxon>
        <taxon>Streptophyta</taxon>
        <taxon>Embryophyta</taxon>
        <taxon>Tracheophyta</taxon>
        <taxon>Spermatophyta</taxon>
        <taxon>Magnoliopsida</taxon>
        <taxon>eudicotyledons</taxon>
        <taxon>Gunneridae</taxon>
        <taxon>Pentapetalae</taxon>
        <taxon>rosids</taxon>
        <taxon>malvids</taxon>
        <taxon>Sapindales</taxon>
        <taxon>Anacardiaceae</taxon>
        <taxon>Pistacia</taxon>
    </lineage>
</organism>
<protein>
    <submittedName>
        <fullName evidence="1">Uncharacterized protein</fullName>
    </submittedName>
</protein>
<reference evidence="2" key="1">
    <citation type="journal article" date="2023" name="G3 (Bethesda)">
        <title>Genome assembly and association tests identify interacting loci associated with vigor, precocity, and sex in interspecific pistachio rootstocks.</title>
        <authorList>
            <person name="Palmer W."/>
            <person name="Jacygrad E."/>
            <person name="Sagayaradj S."/>
            <person name="Cavanaugh K."/>
            <person name="Han R."/>
            <person name="Bertier L."/>
            <person name="Beede B."/>
            <person name="Kafkas S."/>
            <person name="Golino D."/>
            <person name="Preece J."/>
            <person name="Michelmore R."/>
        </authorList>
    </citation>
    <scope>NUCLEOTIDE SEQUENCE [LARGE SCALE GENOMIC DNA]</scope>
</reference>
<proteinExistence type="predicted"/>
<evidence type="ECO:0000313" key="2">
    <source>
        <dbReference type="Proteomes" id="UP001163603"/>
    </source>
</evidence>
<name>A0ACC0Y660_9ROSI</name>
<dbReference type="Proteomes" id="UP001163603">
    <property type="component" value="Chromosome 8"/>
</dbReference>
<evidence type="ECO:0000313" key="1">
    <source>
        <dbReference type="EMBL" id="KAJ0029877.1"/>
    </source>
</evidence>